<dbReference type="SUPFAM" id="SSF144232">
    <property type="entry name" value="HIT/MYND zinc finger-like"/>
    <property type="match status" value="1"/>
</dbReference>
<protein>
    <submittedName>
        <fullName evidence="6">MYND-type domain-containing protein</fullName>
    </submittedName>
</protein>
<evidence type="ECO:0000256" key="2">
    <source>
        <dbReference type="ARBA" id="ARBA00022771"/>
    </source>
</evidence>
<keyword evidence="1" id="KW-0479">Metal-binding</keyword>
<organism evidence="6 7">
    <name type="scientific">Mycena indigotica</name>
    <dbReference type="NCBI Taxonomy" id="2126181"/>
    <lineage>
        <taxon>Eukaryota</taxon>
        <taxon>Fungi</taxon>
        <taxon>Dikarya</taxon>
        <taxon>Basidiomycota</taxon>
        <taxon>Agaricomycotina</taxon>
        <taxon>Agaricomycetes</taxon>
        <taxon>Agaricomycetidae</taxon>
        <taxon>Agaricales</taxon>
        <taxon>Marasmiineae</taxon>
        <taxon>Mycenaceae</taxon>
        <taxon>Mycena</taxon>
    </lineage>
</organism>
<feature type="domain" description="MYND-type" evidence="5">
    <location>
        <begin position="30"/>
        <end position="71"/>
    </location>
</feature>
<dbReference type="PROSITE" id="PS50865">
    <property type="entry name" value="ZF_MYND_2"/>
    <property type="match status" value="1"/>
</dbReference>
<reference evidence="6" key="1">
    <citation type="submission" date="2020-05" db="EMBL/GenBank/DDBJ databases">
        <title>Mycena genomes resolve the evolution of fungal bioluminescence.</title>
        <authorList>
            <person name="Tsai I.J."/>
        </authorList>
    </citation>
    <scope>NUCLEOTIDE SEQUENCE</scope>
    <source>
        <strain evidence="6">171206Taipei</strain>
    </source>
</reference>
<dbReference type="Pfam" id="PF01753">
    <property type="entry name" value="zf-MYND"/>
    <property type="match status" value="1"/>
</dbReference>
<dbReference type="RefSeq" id="XP_037215507.1">
    <property type="nucleotide sequence ID" value="XM_037368581.1"/>
</dbReference>
<dbReference type="InterPro" id="IPR002893">
    <property type="entry name" value="Znf_MYND"/>
</dbReference>
<dbReference type="GeneID" id="59351097"/>
<accession>A0A8H6VYS3</accession>
<evidence type="ECO:0000313" key="7">
    <source>
        <dbReference type="Proteomes" id="UP000636479"/>
    </source>
</evidence>
<dbReference type="OrthoDB" id="341421at2759"/>
<dbReference type="AlphaFoldDB" id="A0A8H6VYS3"/>
<name>A0A8H6VYS3_9AGAR</name>
<dbReference type="GO" id="GO:0008270">
    <property type="term" value="F:zinc ion binding"/>
    <property type="evidence" value="ECO:0007669"/>
    <property type="project" value="UniProtKB-KW"/>
</dbReference>
<evidence type="ECO:0000256" key="3">
    <source>
        <dbReference type="ARBA" id="ARBA00022833"/>
    </source>
</evidence>
<evidence type="ECO:0000259" key="5">
    <source>
        <dbReference type="PROSITE" id="PS50865"/>
    </source>
</evidence>
<gene>
    <name evidence="6" type="ORF">MIND_01207300</name>
</gene>
<sequence>MATLFETLPNAQAAIDEFLTVVKSSKTYACSHCGAESSATVTLKLCSGCQLTRYCSKSCQVVHWKTHKRSCRCSPDLTPRDVARDRRAQSFIRHLMRVSWIIILLDMYAIVALDLRRNPSNADKHCIRARITTIPAPDNLPATKKPAPPDNPIIMLQFERFEILPISRLTTAMRTGLENTRKRYTESGLVPPGTPFISMFFSTDGDNYVYEPRPLHPMLFRLANASSTSASLPLFDDGEPVTEAKVVDELNEFIRLDRENLCKARGPLHRKDT</sequence>
<keyword evidence="7" id="KW-1185">Reference proteome</keyword>
<dbReference type="Proteomes" id="UP000636479">
    <property type="component" value="Unassembled WGS sequence"/>
</dbReference>
<evidence type="ECO:0000256" key="1">
    <source>
        <dbReference type="ARBA" id="ARBA00022723"/>
    </source>
</evidence>
<comment type="caution">
    <text evidence="6">The sequence shown here is derived from an EMBL/GenBank/DDBJ whole genome shotgun (WGS) entry which is preliminary data.</text>
</comment>
<dbReference type="PROSITE" id="PS01360">
    <property type="entry name" value="ZF_MYND_1"/>
    <property type="match status" value="1"/>
</dbReference>
<evidence type="ECO:0000256" key="4">
    <source>
        <dbReference type="PROSITE-ProRule" id="PRU00134"/>
    </source>
</evidence>
<keyword evidence="3" id="KW-0862">Zinc</keyword>
<dbReference type="EMBL" id="JACAZF010000011">
    <property type="protein sequence ID" value="KAF7293079.1"/>
    <property type="molecule type" value="Genomic_DNA"/>
</dbReference>
<keyword evidence="2 4" id="KW-0863">Zinc-finger</keyword>
<proteinExistence type="predicted"/>
<evidence type="ECO:0000313" key="6">
    <source>
        <dbReference type="EMBL" id="KAF7293079.1"/>
    </source>
</evidence>
<dbReference type="Gene3D" id="6.10.140.2220">
    <property type="match status" value="1"/>
</dbReference>